<keyword evidence="2" id="KW-1185">Reference proteome</keyword>
<proteinExistence type="predicted"/>
<protein>
    <submittedName>
        <fullName evidence="1">Uncharacterized protein</fullName>
    </submittedName>
</protein>
<evidence type="ECO:0000313" key="2">
    <source>
        <dbReference type="Proteomes" id="UP001438707"/>
    </source>
</evidence>
<organism evidence="1 2">
    <name type="scientific">Apatococcus lobatus</name>
    <dbReference type="NCBI Taxonomy" id="904363"/>
    <lineage>
        <taxon>Eukaryota</taxon>
        <taxon>Viridiplantae</taxon>
        <taxon>Chlorophyta</taxon>
        <taxon>core chlorophytes</taxon>
        <taxon>Trebouxiophyceae</taxon>
        <taxon>Chlorellales</taxon>
        <taxon>Chlorellaceae</taxon>
        <taxon>Apatococcus</taxon>
    </lineage>
</organism>
<name>A0AAW1Q5X3_9CHLO</name>
<dbReference type="AlphaFoldDB" id="A0AAW1Q5X3"/>
<gene>
    <name evidence="1" type="ORF">WJX74_003289</name>
</gene>
<comment type="caution">
    <text evidence="1">The sequence shown here is derived from an EMBL/GenBank/DDBJ whole genome shotgun (WGS) entry which is preliminary data.</text>
</comment>
<accession>A0AAW1Q5X3</accession>
<dbReference type="EMBL" id="JALJOS010000081">
    <property type="protein sequence ID" value="KAK9816283.1"/>
    <property type="molecule type" value="Genomic_DNA"/>
</dbReference>
<sequence>MTASAPGDCPTQCCTFIFPKPSGSKLVPRARSIQGLAADDLRQDQCQSVRVGLTSGDANETLHCTS</sequence>
<reference evidence="1 2" key="1">
    <citation type="journal article" date="2024" name="Nat. Commun.">
        <title>Phylogenomics reveals the evolutionary origins of lichenization in chlorophyte algae.</title>
        <authorList>
            <person name="Puginier C."/>
            <person name="Libourel C."/>
            <person name="Otte J."/>
            <person name="Skaloud P."/>
            <person name="Haon M."/>
            <person name="Grisel S."/>
            <person name="Petersen M."/>
            <person name="Berrin J.G."/>
            <person name="Delaux P.M."/>
            <person name="Dal Grande F."/>
            <person name="Keller J."/>
        </authorList>
    </citation>
    <scope>NUCLEOTIDE SEQUENCE [LARGE SCALE GENOMIC DNA]</scope>
    <source>
        <strain evidence="1 2">SAG 2145</strain>
    </source>
</reference>
<evidence type="ECO:0000313" key="1">
    <source>
        <dbReference type="EMBL" id="KAK9816283.1"/>
    </source>
</evidence>
<dbReference type="Proteomes" id="UP001438707">
    <property type="component" value="Unassembled WGS sequence"/>
</dbReference>